<comment type="function">
    <text evidence="9">Aspartyl-tRNA synthetase with relaxed tRNA specificity since it is able to aspartylate not only its cognate tRNA(Asp) but also tRNA(Asn). Reaction proceeds in two steps: L-aspartate is first activated by ATP to form Asp-AMP and then transferred to the acceptor end of tRNA(Asp/Asn).</text>
</comment>
<feature type="binding site" evidence="9">
    <location>
        <begin position="443"/>
        <end position="446"/>
    </location>
    <ligand>
        <name>ATP</name>
        <dbReference type="ChEBI" id="CHEBI:30616"/>
    </ligand>
</feature>
<dbReference type="Gene3D" id="3.30.930.10">
    <property type="entry name" value="Bira Bifunctional Protein, Domain 2"/>
    <property type="match status" value="1"/>
</dbReference>
<evidence type="ECO:0000256" key="2">
    <source>
        <dbReference type="ARBA" id="ARBA00005312"/>
    </source>
</evidence>
<dbReference type="GO" id="GO:0003723">
    <property type="term" value="F:RNA binding"/>
    <property type="evidence" value="ECO:0007669"/>
    <property type="project" value="TreeGrafter"/>
</dbReference>
<dbReference type="PRINTS" id="PR01042">
    <property type="entry name" value="TRNASYNTHASP"/>
</dbReference>
<keyword evidence="6 9" id="KW-0067">ATP-binding</keyword>
<dbReference type="GO" id="GO:0006422">
    <property type="term" value="P:aspartyl-tRNA aminoacylation"/>
    <property type="evidence" value="ECO:0007669"/>
    <property type="project" value="UniProtKB-UniRule"/>
</dbReference>
<comment type="similarity">
    <text evidence="2 9">Belongs to the class-II aminoacyl-tRNA synthetase family. Type 2 subfamily.</text>
</comment>
<feature type="binding site" evidence="9">
    <location>
        <position position="402"/>
    </location>
    <ligand>
        <name>L-aspartate</name>
        <dbReference type="ChEBI" id="CHEBI:29991"/>
    </ligand>
</feature>
<dbReference type="InterPro" id="IPR004523">
    <property type="entry name" value="Asp-tRNA_synthase_2"/>
</dbReference>
<proteinExistence type="inferred from homology"/>
<dbReference type="InterPro" id="IPR002312">
    <property type="entry name" value="Asp/Asn-tRNA-synth_IIb"/>
</dbReference>
<feature type="region of interest" description="Aspartate" evidence="9">
    <location>
        <begin position="224"/>
        <end position="227"/>
    </location>
</feature>
<dbReference type="Pfam" id="PF01336">
    <property type="entry name" value="tRNA_anti-codon"/>
    <property type="match status" value="1"/>
</dbReference>
<feature type="binding site" evidence="9">
    <location>
        <position position="398"/>
    </location>
    <ligand>
        <name>L-aspartate</name>
        <dbReference type="ChEBI" id="CHEBI:29991"/>
    </ligand>
</feature>
<dbReference type="AlphaFoldDB" id="A0A7W3PEW5"/>
<dbReference type="Pfam" id="PF00152">
    <property type="entry name" value="tRNA-synt_2"/>
    <property type="match status" value="1"/>
</dbReference>
<feature type="binding site" evidence="9">
    <location>
        <position position="202"/>
    </location>
    <ligand>
        <name>L-aspartate</name>
        <dbReference type="ChEBI" id="CHEBI:29991"/>
    </ligand>
</feature>
<accession>A0A7W3PEW5</accession>
<dbReference type="EMBL" id="JACGWV010000001">
    <property type="protein sequence ID" value="MBA8809186.1"/>
    <property type="molecule type" value="Genomic_DNA"/>
</dbReference>
<keyword evidence="4 9" id="KW-0436">Ligase</keyword>
<dbReference type="SUPFAM" id="SSF50249">
    <property type="entry name" value="Nucleic acid-binding proteins"/>
    <property type="match status" value="1"/>
</dbReference>
<comment type="subunit">
    <text evidence="9">Homodimer.</text>
</comment>
<feature type="binding site" evidence="9">
    <location>
        <begin position="253"/>
        <end position="255"/>
    </location>
    <ligand>
        <name>ATP</name>
        <dbReference type="ChEBI" id="CHEBI:30616"/>
    </ligand>
</feature>
<feature type="binding site" evidence="9">
    <location>
        <position position="245"/>
    </location>
    <ligand>
        <name>L-aspartate</name>
        <dbReference type="ChEBI" id="CHEBI:29991"/>
    </ligand>
</feature>
<keyword evidence="7 9" id="KW-0648">Protein biosynthesis</keyword>
<dbReference type="InterPro" id="IPR004365">
    <property type="entry name" value="NA-bd_OB_tRNA"/>
</dbReference>
<feature type="domain" description="Aminoacyl-transfer RNA synthetases class-II family profile" evidence="10">
    <location>
        <begin position="179"/>
        <end position="472"/>
    </location>
</feature>
<dbReference type="InterPro" id="IPR012340">
    <property type="entry name" value="NA-bd_OB-fold"/>
</dbReference>
<feature type="site" description="Important for tRNA non-discrimination" evidence="9">
    <location>
        <position position="101"/>
    </location>
</feature>
<dbReference type="GO" id="GO:0004815">
    <property type="term" value="F:aspartate-tRNA ligase activity"/>
    <property type="evidence" value="ECO:0007669"/>
    <property type="project" value="UniProtKB-UniRule"/>
</dbReference>
<keyword evidence="12" id="KW-1185">Reference proteome</keyword>
<dbReference type="NCBIfam" id="NF003483">
    <property type="entry name" value="PRK05159.1"/>
    <property type="match status" value="1"/>
</dbReference>
<keyword evidence="3 9" id="KW-0963">Cytoplasm</keyword>
<sequence>MRPPLPYPSTSPSVSAPARTLARDLPSVPPGTAVRLQGWVHRRRELSTVTFLVLRDRTGLAQVVIRTAAGPDGVGHGAPDVPPEETTVEVNGTVTANPQAPGGVEITGPASAGTSDAGSGESGPVITPLTDLAETPPVELWRPTLTAALPTLLDHAAVAWRHPAQKARWEVAAASLRGFRATLDAAGFTEVCTPKLVGTATESGANVFPVDYFGRPAYLAQSPQFYKQQLVGVFERVYEVGPVFRAEPHDTVRHLAEYRSLDVELGFVRDHRDVLAVLRDVLAGMADAVRASGAAERLGVEVPKVPDRFPVLHFADALELVGAPADEPDLAPEHERALGQWALAEHGSDFVAVEGYPMAKRPFYTHPESAHPEPGSGPEASRWSNSFDLLFRGLELVTGGQRLHRYADYVAAIEARGEDPASYASYLEAFRHGMPPHGGFAIGLERWVARLVGATNVREVTPFPRDLHRLVP</sequence>
<organism evidence="11 12">
    <name type="scientific">Promicromonospora sukumoe</name>
    <dbReference type="NCBI Taxonomy" id="88382"/>
    <lineage>
        <taxon>Bacteria</taxon>
        <taxon>Bacillati</taxon>
        <taxon>Actinomycetota</taxon>
        <taxon>Actinomycetes</taxon>
        <taxon>Micrococcales</taxon>
        <taxon>Promicromonosporaceae</taxon>
        <taxon>Promicromonospora</taxon>
    </lineage>
</organism>
<dbReference type="PANTHER" id="PTHR43450">
    <property type="entry name" value="ASPARTYL-TRNA SYNTHETASE"/>
    <property type="match status" value="1"/>
</dbReference>
<evidence type="ECO:0000256" key="6">
    <source>
        <dbReference type="ARBA" id="ARBA00022840"/>
    </source>
</evidence>
<reference evidence="11 12" key="1">
    <citation type="submission" date="2020-07" db="EMBL/GenBank/DDBJ databases">
        <title>Sequencing the genomes of 1000 actinobacteria strains.</title>
        <authorList>
            <person name="Klenk H.-P."/>
        </authorList>
    </citation>
    <scope>NUCLEOTIDE SEQUENCE [LARGE SCALE GENOMIC DNA]</scope>
    <source>
        <strain evidence="11 12">DSM 44121</strain>
    </source>
</reference>
<evidence type="ECO:0000256" key="3">
    <source>
        <dbReference type="ARBA" id="ARBA00022490"/>
    </source>
</evidence>
<dbReference type="GO" id="GO:0017101">
    <property type="term" value="C:aminoacyl-tRNA synthetase multienzyme complex"/>
    <property type="evidence" value="ECO:0007669"/>
    <property type="project" value="TreeGrafter"/>
</dbReference>
<dbReference type="RefSeq" id="WP_182617871.1">
    <property type="nucleotide sequence ID" value="NZ_BAAATF010000003.1"/>
</dbReference>
<dbReference type="CDD" id="cd04100">
    <property type="entry name" value="Asp_Lys_Asn_RS_N"/>
    <property type="match status" value="1"/>
</dbReference>
<dbReference type="Proteomes" id="UP000540568">
    <property type="component" value="Unassembled WGS sequence"/>
</dbReference>
<dbReference type="PANTHER" id="PTHR43450:SF1">
    <property type="entry name" value="ASPARTATE--TRNA LIGASE, CYTOPLASMIC"/>
    <property type="match status" value="1"/>
</dbReference>
<protein>
    <recommendedName>
        <fullName evidence="9">Aspartate--tRNA(Asp/Asn) ligase</fullName>
        <ecNumber evidence="9">6.1.1.23</ecNumber>
    </recommendedName>
    <alternativeName>
        <fullName evidence="9">Aspartyl-tRNA synthetase</fullName>
        <shortName evidence="9">AspRS</shortName>
    </alternativeName>
    <alternativeName>
        <fullName evidence="9">Non-discriminating aspartyl-tRNA synthetase</fullName>
        <shortName evidence="9">ND-AspRS</shortName>
    </alternativeName>
</protein>
<keyword evidence="5 9" id="KW-0547">Nucleotide-binding</keyword>
<gene>
    <name evidence="9" type="primary">aspS</name>
    <name evidence="11" type="ORF">FHX71_003128</name>
</gene>
<dbReference type="GO" id="GO:0005829">
    <property type="term" value="C:cytosol"/>
    <property type="evidence" value="ECO:0007669"/>
    <property type="project" value="TreeGrafter"/>
</dbReference>
<evidence type="ECO:0000256" key="9">
    <source>
        <dbReference type="HAMAP-Rule" id="MF_02075"/>
    </source>
</evidence>
<feature type="binding site" evidence="9">
    <location>
        <begin position="245"/>
        <end position="247"/>
    </location>
    <ligand>
        <name>ATP</name>
        <dbReference type="ChEBI" id="CHEBI:30616"/>
    </ligand>
</feature>
<dbReference type="EC" id="6.1.1.23" evidence="9"/>
<evidence type="ECO:0000313" key="12">
    <source>
        <dbReference type="Proteomes" id="UP000540568"/>
    </source>
</evidence>
<evidence type="ECO:0000256" key="4">
    <source>
        <dbReference type="ARBA" id="ARBA00022598"/>
    </source>
</evidence>
<dbReference type="Gene3D" id="2.40.50.140">
    <property type="entry name" value="Nucleic acid-binding proteins"/>
    <property type="match status" value="1"/>
</dbReference>
<comment type="subcellular location">
    <subcellularLocation>
        <location evidence="1 9">Cytoplasm</location>
    </subcellularLocation>
</comment>
<comment type="catalytic activity">
    <reaction evidence="9">
        <text>tRNA(Asx) + L-aspartate + ATP = L-aspartyl-tRNA(Asx) + AMP + diphosphate</text>
        <dbReference type="Rhea" id="RHEA:18349"/>
        <dbReference type="Rhea" id="RHEA-COMP:9710"/>
        <dbReference type="Rhea" id="RHEA-COMP:9711"/>
        <dbReference type="ChEBI" id="CHEBI:29991"/>
        <dbReference type="ChEBI" id="CHEBI:30616"/>
        <dbReference type="ChEBI" id="CHEBI:33019"/>
        <dbReference type="ChEBI" id="CHEBI:78442"/>
        <dbReference type="ChEBI" id="CHEBI:78516"/>
        <dbReference type="ChEBI" id="CHEBI:456215"/>
        <dbReference type="EC" id="6.1.1.23"/>
    </reaction>
</comment>
<dbReference type="GO" id="GO:0005524">
    <property type="term" value="F:ATP binding"/>
    <property type="evidence" value="ECO:0007669"/>
    <property type="project" value="UniProtKB-UniRule"/>
</dbReference>
<evidence type="ECO:0000256" key="1">
    <source>
        <dbReference type="ARBA" id="ARBA00004496"/>
    </source>
</evidence>
<dbReference type="InterPro" id="IPR004364">
    <property type="entry name" value="Aa-tRNA-synt_II"/>
</dbReference>
<dbReference type="InterPro" id="IPR006195">
    <property type="entry name" value="aa-tRNA-synth_II"/>
</dbReference>
<dbReference type="GO" id="GO:0050560">
    <property type="term" value="F:aspartate-tRNA(Asn) ligase activity"/>
    <property type="evidence" value="ECO:0007669"/>
    <property type="project" value="UniProtKB-EC"/>
</dbReference>
<evidence type="ECO:0000259" key="10">
    <source>
        <dbReference type="PROSITE" id="PS50862"/>
    </source>
</evidence>
<dbReference type="InterPro" id="IPR045864">
    <property type="entry name" value="aa-tRNA-synth_II/BPL/LPL"/>
</dbReference>
<evidence type="ECO:0000256" key="7">
    <source>
        <dbReference type="ARBA" id="ARBA00022917"/>
    </source>
</evidence>
<feature type="binding site" evidence="9">
    <location>
        <position position="395"/>
    </location>
    <ligand>
        <name>ATP</name>
        <dbReference type="ChEBI" id="CHEBI:30616"/>
    </ligand>
</feature>
<comment type="caution">
    <text evidence="11">The sequence shown here is derived from an EMBL/GenBank/DDBJ whole genome shotgun (WGS) entry which is preliminary data.</text>
</comment>
<keyword evidence="8 9" id="KW-0030">Aminoacyl-tRNA synthetase</keyword>
<dbReference type="SUPFAM" id="SSF55681">
    <property type="entry name" value="Class II aaRS and biotin synthetases"/>
    <property type="match status" value="1"/>
</dbReference>
<name>A0A7W3PEW5_9MICO</name>
<dbReference type="PROSITE" id="PS50862">
    <property type="entry name" value="AA_TRNA_LIGASE_II"/>
    <property type="match status" value="1"/>
</dbReference>
<evidence type="ECO:0000256" key="8">
    <source>
        <dbReference type="ARBA" id="ARBA00023146"/>
    </source>
</evidence>
<dbReference type="HAMAP" id="MF_02075">
    <property type="entry name" value="Asp_tRNA_synth_type2"/>
    <property type="match status" value="1"/>
</dbReference>
<evidence type="ECO:0000256" key="5">
    <source>
        <dbReference type="ARBA" id="ARBA00022741"/>
    </source>
</evidence>
<evidence type="ECO:0000313" key="11">
    <source>
        <dbReference type="EMBL" id="MBA8809186.1"/>
    </source>
</evidence>